<sequence>MCKWTAIDQKTAQCAGYPRKPHKYQARTIILCDDAVKIQSYPEEWQPCSNFSGNDGILYADKGSTRNVPCPVCEKRREAKEKYQAALQEADRQYQAAVAEAKQVMDEVKENSKLIVSYSHASTLRMTIVPLHTD</sequence>
<feature type="coiled-coil region" evidence="1">
    <location>
        <begin position="73"/>
        <end position="111"/>
    </location>
</feature>
<reference evidence="2" key="1">
    <citation type="submission" date="2021-02" db="EMBL/GenBank/DDBJ databases">
        <title>Genome sequence Cadophora malorum strain M34.</title>
        <authorList>
            <person name="Stefanovic E."/>
            <person name="Vu D."/>
            <person name="Scully C."/>
            <person name="Dijksterhuis J."/>
            <person name="Roader J."/>
            <person name="Houbraken J."/>
        </authorList>
    </citation>
    <scope>NUCLEOTIDE SEQUENCE</scope>
    <source>
        <strain evidence="2">M34</strain>
    </source>
</reference>
<proteinExistence type="predicted"/>
<keyword evidence="3" id="KW-1185">Reference proteome</keyword>
<comment type="caution">
    <text evidence="2">The sequence shown here is derived from an EMBL/GenBank/DDBJ whole genome shotgun (WGS) entry which is preliminary data.</text>
</comment>
<name>A0A8H7TA19_9HELO</name>
<evidence type="ECO:0000256" key="1">
    <source>
        <dbReference type="SAM" id="Coils"/>
    </source>
</evidence>
<evidence type="ECO:0000313" key="2">
    <source>
        <dbReference type="EMBL" id="KAG4415726.1"/>
    </source>
</evidence>
<dbReference type="AlphaFoldDB" id="A0A8H7TA19"/>
<gene>
    <name evidence="2" type="ORF">IFR04_011139</name>
</gene>
<accession>A0A8H7TA19</accession>
<dbReference type="EMBL" id="JAFJYH010000210">
    <property type="protein sequence ID" value="KAG4415726.1"/>
    <property type="molecule type" value="Genomic_DNA"/>
</dbReference>
<protein>
    <submittedName>
        <fullName evidence="2">Uncharacterized protein</fullName>
    </submittedName>
</protein>
<dbReference type="OrthoDB" id="10520228at2759"/>
<dbReference type="Proteomes" id="UP000664132">
    <property type="component" value="Unassembled WGS sequence"/>
</dbReference>
<keyword evidence="1" id="KW-0175">Coiled coil</keyword>
<organism evidence="2 3">
    <name type="scientific">Cadophora malorum</name>
    <dbReference type="NCBI Taxonomy" id="108018"/>
    <lineage>
        <taxon>Eukaryota</taxon>
        <taxon>Fungi</taxon>
        <taxon>Dikarya</taxon>
        <taxon>Ascomycota</taxon>
        <taxon>Pezizomycotina</taxon>
        <taxon>Leotiomycetes</taxon>
        <taxon>Helotiales</taxon>
        <taxon>Ploettnerulaceae</taxon>
        <taxon>Cadophora</taxon>
    </lineage>
</organism>
<evidence type="ECO:0000313" key="3">
    <source>
        <dbReference type="Proteomes" id="UP000664132"/>
    </source>
</evidence>